<dbReference type="AlphaFoldDB" id="A0A915IHG9"/>
<sequence length="126" mass="14351">IRQKETKDKVAEPYNEHKTNKTGTFKDLGNASDETGQFLPTSLSDNKNHQKRIEMRQHSTVLTIMFSYLVSSLPWSIAQLWLIYPHLYVDGFATIVPWLHIGQQMIAIGFGLAPGFRIIPGHVRCL</sequence>
<evidence type="ECO:0000256" key="2">
    <source>
        <dbReference type="SAM" id="Phobius"/>
    </source>
</evidence>
<feature type="transmembrane region" description="Helical" evidence="2">
    <location>
        <begin position="95"/>
        <end position="116"/>
    </location>
</feature>
<evidence type="ECO:0000256" key="1">
    <source>
        <dbReference type="SAM" id="MobiDB-lite"/>
    </source>
</evidence>
<organism evidence="3 4">
    <name type="scientific">Romanomermis culicivorax</name>
    <name type="common">Nematode worm</name>
    <dbReference type="NCBI Taxonomy" id="13658"/>
    <lineage>
        <taxon>Eukaryota</taxon>
        <taxon>Metazoa</taxon>
        <taxon>Ecdysozoa</taxon>
        <taxon>Nematoda</taxon>
        <taxon>Enoplea</taxon>
        <taxon>Dorylaimia</taxon>
        <taxon>Mermithida</taxon>
        <taxon>Mermithoidea</taxon>
        <taxon>Mermithidae</taxon>
        <taxon>Romanomermis</taxon>
    </lineage>
</organism>
<keyword evidence="2" id="KW-0472">Membrane</keyword>
<keyword evidence="2" id="KW-1133">Transmembrane helix</keyword>
<keyword evidence="3" id="KW-1185">Reference proteome</keyword>
<accession>A0A915IHG9</accession>
<dbReference type="Proteomes" id="UP000887565">
    <property type="component" value="Unplaced"/>
</dbReference>
<dbReference type="WBParaSite" id="nRc.2.0.1.t13525-RA">
    <property type="protein sequence ID" value="nRc.2.0.1.t13525-RA"/>
    <property type="gene ID" value="nRc.2.0.1.g13525"/>
</dbReference>
<keyword evidence="2" id="KW-0812">Transmembrane</keyword>
<reference evidence="4" key="1">
    <citation type="submission" date="2022-11" db="UniProtKB">
        <authorList>
            <consortium name="WormBaseParasite"/>
        </authorList>
    </citation>
    <scope>IDENTIFICATION</scope>
</reference>
<evidence type="ECO:0000313" key="3">
    <source>
        <dbReference type="Proteomes" id="UP000887565"/>
    </source>
</evidence>
<name>A0A915IHG9_ROMCU</name>
<evidence type="ECO:0000313" key="4">
    <source>
        <dbReference type="WBParaSite" id="nRc.2.0.1.t13525-RA"/>
    </source>
</evidence>
<feature type="transmembrane region" description="Helical" evidence="2">
    <location>
        <begin position="61"/>
        <end position="83"/>
    </location>
</feature>
<feature type="compositionally biased region" description="Basic and acidic residues" evidence="1">
    <location>
        <begin position="1"/>
        <end position="19"/>
    </location>
</feature>
<proteinExistence type="predicted"/>
<feature type="region of interest" description="Disordered" evidence="1">
    <location>
        <begin position="1"/>
        <end position="30"/>
    </location>
</feature>
<protein>
    <submittedName>
        <fullName evidence="4">Uncharacterized protein</fullName>
    </submittedName>
</protein>